<dbReference type="InterPro" id="IPR044140">
    <property type="entry name" value="ProRS_anticodon_short"/>
</dbReference>
<dbReference type="Pfam" id="PF14844">
    <property type="entry name" value="PH_BEACH"/>
    <property type="match status" value="1"/>
</dbReference>
<dbReference type="GO" id="GO:0005524">
    <property type="term" value="F:ATP binding"/>
    <property type="evidence" value="ECO:0007669"/>
    <property type="project" value="UniProtKB-KW"/>
</dbReference>
<dbReference type="GO" id="GO:0006433">
    <property type="term" value="P:prolyl-tRNA aminoacylation"/>
    <property type="evidence" value="ECO:0007669"/>
    <property type="project" value="InterPro"/>
</dbReference>
<feature type="domain" description="FYVE-type" evidence="22">
    <location>
        <begin position="3999"/>
        <end position="4051"/>
    </location>
</feature>
<dbReference type="InterPro" id="IPR045864">
    <property type="entry name" value="aa-tRNA-synth_II/BPL/LPL"/>
</dbReference>
<dbReference type="InterPro" id="IPR031570">
    <property type="entry name" value="NBEA/BDCP_DUF4704"/>
</dbReference>
<organism evidence="26 27">
    <name type="scientific">Mortierella alpina</name>
    <name type="common">Oleaginous fungus</name>
    <name type="synonym">Mortierella renispora</name>
    <dbReference type="NCBI Taxonomy" id="64518"/>
    <lineage>
        <taxon>Eukaryota</taxon>
        <taxon>Fungi</taxon>
        <taxon>Fungi incertae sedis</taxon>
        <taxon>Mucoromycota</taxon>
        <taxon>Mortierellomycotina</taxon>
        <taxon>Mortierellomycetes</taxon>
        <taxon>Mortierellales</taxon>
        <taxon>Mortierellaceae</taxon>
        <taxon>Mortierella</taxon>
    </lineage>
</organism>
<keyword evidence="8" id="KW-0479">Metal-binding</keyword>
<dbReference type="Gene3D" id="3.30.930.10">
    <property type="entry name" value="Bira Bifunctional Protein, Domain 2"/>
    <property type="match status" value="2"/>
</dbReference>
<dbReference type="Pfam" id="PF02138">
    <property type="entry name" value="Beach"/>
    <property type="match status" value="1"/>
</dbReference>
<evidence type="ECO:0000256" key="9">
    <source>
        <dbReference type="ARBA" id="ARBA00022737"/>
    </source>
</evidence>
<dbReference type="SUPFAM" id="SSF55681">
    <property type="entry name" value="Class II aaRS and biotin synthetases"/>
    <property type="match status" value="1"/>
</dbReference>
<evidence type="ECO:0000256" key="13">
    <source>
        <dbReference type="ARBA" id="ARBA00022840"/>
    </source>
</evidence>
<dbReference type="InterPro" id="IPR000306">
    <property type="entry name" value="Znf_FYVE"/>
</dbReference>
<evidence type="ECO:0000313" key="26">
    <source>
        <dbReference type="EMBL" id="KAG9325638.1"/>
    </source>
</evidence>
<keyword evidence="9" id="KW-0677">Repeat</keyword>
<evidence type="ECO:0000259" key="22">
    <source>
        <dbReference type="PROSITE" id="PS50178"/>
    </source>
</evidence>
<feature type="compositionally biased region" description="Low complexity" evidence="21">
    <location>
        <begin position="2482"/>
        <end position="2494"/>
    </location>
</feature>
<dbReference type="InterPro" id="IPR036372">
    <property type="entry name" value="BEACH_dom_sf"/>
</dbReference>
<dbReference type="Gene3D" id="2.130.10.10">
    <property type="entry name" value="YVTN repeat-like/Quinoprotein amine dehydrogenase"/>
    <property type="match status" value="1"/>
</dbReference>
<dbReference type="InterPro" id="IPR004154">
    <property type="entry name" value="Anticodon-bd"/>
</dbReference>
<dbReference type="Gene3D" id="3.30.40.10">
    <property type="entry name" value="Zinc/RING finger domain, C3HC4 (zinc finger)"/>
    <property type="match status" value="1"/>
</dbReference>
<comment type="subcellular location">
    <subcellularLocation>
        <location evidence="1">Cytoplasm</location>
    </subcellularLocation>
</comment>
<dbReference type="InterPro" id="IPR006195">
    <property type="entry name" value="aa-tRNA-synth_II"/>
</dbReference>
<dbReference type="PROSITE" id="PS00678">
    <property type="entry name" value="WD_REPEATS_1"/>
    <property type="match status" value="1"/>
</dbReference>
<feature type="compositionally biased region" description="Acidic residues" evidence="21">
    <location>
        <begin position="3048"/>
        <end position="3067"/>
    </location>
</feature>
<dbReference type="Gene3D" id="1.10.1540.10">
    <property type="entry name" value="BEACH domain"/>
    <property type="match status" value="1"/>
</dbReference>
<dbReference type="CDD" id="cd00065">
    <property type="entry name" value="FYVE_like_SF"/>
    <property type="match status" value="1"/>
</dbReference>
<feature type="compositionally biased region" description="Basic and acidic residues" evidence="21">
    <location>
        <begin position="2995"/>
        <end position="3024"/>
    </location>
</feature>
<dbReference type="InterPro" id="IPR004500">
    <property type="entry name" value="Pro-tRNA-synth_IIa_bac-type"/>
</dbReference>
<evidence type="ECO:0000313" key="27">
    <source>
        <dbReference type="Proteomes" id="UP000717515"/>
    </source>
</evidence>
<dbReference type="InterPro" id="IPR015943">
    <property type="entry name" value="WD40/YVTN_repeat-like_dom_sf"/>
</dbReference>
<evidence type="ECO:0000256" key="19">
    <source>
        <dbReference type="PROSITE-ProRule" id="PRU00091"/>
    </source>
</evidence>
<dbReference type="Proteomes" id="UP000717515">
    <property type="component" value="Unassembled WGS sequence"/>
</dbReference>
<dbReference type="PROSITE" id="PS51783">
    <property type="entry name" value="PH_BEACH"/>
    <property type="match status" value="1"/>
</dbReference>
<keyword evidence="15" id="KW-0030">Aminoacyl-tRNA synthetase</keyword>
<dbReference type="Pfam" id="PF00400">
    <property type="entry name" value="WD40"/>
    <property type="match status" value="2"/>
</dbReference>
<dbReference type="InterPro" id="IPR051944">
    <property type="entry name" value="BEACH_domain_protein"/>
</dbReference>
<feature type="region of interest" description="Disordered" evidence="21">
    <location>
        <begin position="3820"/>
        <end position="3840"/>
    </location>
</feature>
<reference evidence="26" key="1">
    <citation type="submission" date="2021-07" db="EMBL/GenBank/DDBJ databases">
        <title>Draft genome of Mortierella alpina, strain LL118, isolated from an aspen leaf litter sample.</title>
        <authorList>
            <person name="Yang S."/>
            <person name="Vinatzer B.A."/>
        </authorList>
    </citation>
    <scope>NUCLEOTIDE SEQUENCE</scope>
    <source>
        <strain evidence="26">LL118</strain>
    </source>
</reference>
<dbReference type="InterPro" id="IPR013083">
    <property type="entry name" value="Znf_RING/FYVE/PHD"/>
</dbReference>
<dbReference type="Pfam" id="PF00587">
    <property type="entry name" value="tRNA-synt_2b"/>
    <property type="match status" value="1"/>
</dbReference>
<feature type="compositionally biased region" description="Polar residues" evidence="21">
    <location>
        <begin position="2458"/>
        <end position="2476"/>
    </location>
</feature>
<dbReference type="InterPro" id="IPR023362">
    <property type="entry name" value="PH-BEACH_dom"/>
</dbReference>
<dbReference type="CDD" id="cd06071">
    <property type="entry name" value="Beach"/>
    <property type="match status" value="1"/>
</dbReference>
<evidence type="ECO:0000256" key="17">
    <source>
        <dbReference type="ARBA" id="ARBA00047671"/>
    </source>
</evidence>
<dbReference type="InterPro" id="IPR019775">
    <property type="entry name" value="WD40_repeat_CS"/>
</dbReference>
<feature type="region of interest" description="Disordered" evidence="21">
    <location>
        <begin position="2114"/>
        <end position="2133"/>
    </location>
</feature>
<feature type="region of interest" description="Disordered" evidence="21">
    <location>
        <begin position="2394"/>
        <end position="2494"/>
    </location>
</feature>
<dbReference type="InterPro" id="IPR036621">
    <property type="entry name" value="Anticodon-bd_dom_sf"/>
</dbReference>
<dbReference type="Pfam" id="PF03129">
    <property type="entry name" value="HGTP_anticodon"/>
    <property type="match status" value="1"/>
</dbReference>
<dbReference type="SMART" id="SM01026">
    <property type="entry name" value="Beach"/>
    <property type="match status" value="1"/>
</dbReference>
<evidence type="ECO:0000256" key="8">
    <source>
        <dbReference type="ARBA" id="ARBA00022723"/>
    </source>
</evidence>
<dbReference type="Gene3D" id="2.30.29.30">
    <property type="entry name" value="Pleckstrin-homology domain (PH domain)/Phosphotyrosine-binding domain (PTB)"/>
    <property type="match status" value="1"/>
</dbReference>
<dbReference type="Gene3D" id="3.40.50.800">
    <property type="entry name" value="Anticodon-binding domain"/>
    <property type="match status" value="1"/>
</dbReference>
<name>A0A9P8A7A4_MORAP</name>
<dbReference type="SUPFAM" id="SSF49899">
    <property type="entry name" value="Concanavalin A-like lectins/glucanases"/>
    <property type="match status" value="1"/>
</dbReference>
<accession>A0A9P8A7A4</accession>
<feature type="compositionally biased region" description="Low complexity" evidence="21">
    <location>
        <begin position="3879"/>
        <end position="3912"/>
    </location>
</feature>
<evidence type="ECO:0000256" key="2">
    <source>
        <dbReference type="ARBA" id="ARBA00008226"/>
    </source>
</evidence>
<evidence type="ECO:0000256" key="4">
    <source>
        <dbReference type="ARBA" id="ARBA00012831"/>
    </source>
</evidence>
<dbReference type="FunFam" id="3.30.930.10:FF:000042">
    <property type="entry name" value="probable proline--tRNA ligase, mitochondrial"/>
    <property type="match status" value="1"/>
</dbReference>
<dbReference type="NCBIfam" id="TIGR00409">
    <property type="entry name" value="proS_fam_II"/>
    <property type="match status" value="1"/>
</dbReference>
<dbReference type="SMART" id="SM00064">
    <property type="entry name" value="FYVE"/>
    <property type="match status" value="1"/>
</dbReference>
<dbReference type="SMART" id="SM00320">
    <property type="entry name" value="WD40"/>
    <property type="match status" value="4"/>
</dbReference>
<evidence type="ECO:0000256" key="1">
    <source>
        <dbReference type="ARBA" id="ARBA00004496"/>
    </source>
</evidence>
<dbReference type="InterPro" id="IPR002316">
    <property type="entry name" value="Pro-tRNA-ligase_IIa"/>
</dbReference>
<dbReference type="Pfam" id="PF23295">
    <property type="entry name" value="Arm_4"/>
    <property type="match status" value="1"/>
</dbReference>
<feature type="region of interest" description="Disordered" evidence="21">
    <location>
        <begin position="2976"/>
        <end position="3075"/>
    </location>
</feature>
<dbReference type="PROSITE" id="PS50862">
    <property type="entry name" value="AA_TRNA_LIGASE_II"/>
    <property type="match status" value="1"/>
</dbReference>
<dbReference type="InterPro" id="IPR011011">
    <property type="entry name" value="Znf_FYVE_PHD"/>
</dbReference>
<dbReference type="InterPro" id="IPR011993">
    <property type="entry name" value="PH-like_dom_sf"/>
</dbReference>
<evidence type="ECO:0000256" key="7">
    <source>
        <dbReference type="ARBA" id="ARBA00022598"/>
    </source>
</evidence>
<dbReference type="InterPro" id="IPR056252">
    <property type="entry name" value="Alfy-like_Arm-like"/>
</dbReference>
<dbReference type="PROSITE" id="PS50178">
    <property type="entry name" value="ZF_FYVE"/>
    <property type="match status" value="1"/>
</dbReference>
<evidence type="ECO:0000256" key="18">
    <source>
        <dbReference type="ARBA" id="ARBA00071545"/>
    </source>
</evidence>
<comment type="similarity">
    <text evidence="2">Belongs to the class-II aminoacyl-tRNA synthetase family.</text>
</comment>
<dbReference type="PROSITE" id="PS50294">
    <property type="entry name" value="WD_REPEATS_REGION"/>
    <property type="match status" value="1"/>
</dbReference>
<dbReference type="CDD" id="cd01201">
    <property type="entry name" value="PH_BEACH"/>
    <property type="match status" value="1"/>
</dbReference>
<dbReference type="PROSITE" id="PS50197">
    <property type="entry name" value="BEACH"/>
    <property type="match status" value="1"/>
</dbReference>
<keyword evidence="6 20" id="KW-0853">WD repeat</keyword>
<dbReference type="PANTHER" id="PTHR46108:SF4">
    <property type="entry name" value="BLUE CHEESE"/>
    <property type="match status" value="1"/>
</dbReference>
<dbReference type="PROSITE" id="PS50082">
    <property type="entry name" value="WD_REPEATS_2"/>
    <property type="match status" value="2"/>
</dbReference>
<feature type="compositionally biased region" description="Polar residues" evidence="21">
    <location>
        <begin position="3025"/>
        <end position="3043"/>
    </location>
</feature>
<evidence type="ECO:0000256" key="12">
    <source>
        <dbReference type="ARBA" id="ARBA00022833"/>
    </source>
</evidence>
<dbReference type="FunFam" id="1.10.1540.10:FF:000002">
    <property type="entry name" value="WD repeat and FYVE domain containing 3"/>
    <property type="match status" value="1"/>
</dbReference>
<keyword evidence="12" id="KW-0862">Zinc</keyword>
<dbReference type="Pfam" id="PF01363">
    <property type="entry name" value="FYVE"/>
    <property type="match status" value="1"/>
</dbReference>
<dbReference type="InterPro" id="IPR001680">
    <property type="entry name" value="WD40_rpt"/>
</dbReference>
<comment type="subunit">
    <text evidence="3">Homodimer.</text>
</comment>
<feature type="domain" description="Aminoacyl-transfer RNA synthetases class-II family profile" evidence="24">
    <location>
        <begin position="41"/>
        <end position="491"/>
    </location>
</feature>
<feature type="compositionally biased region" description="Basic and acidic residues" evidence="21">
    <location>
        <begin position="2122"/>
        <end position="2133"/>
    </location>
</feature>
<dbReference type="GO" id="GO:0008270">
    <property type="term" value="F:zinc ion binding"/>
    <property type="evidence" value="ECO:0007669"/>
    <property type="project" value="UniProtKB-KW"/>
</dbReference>
<feature type="compositionally biased region" description="Low complexity" evidence="21">
    <location>
        <begin position="2407"/>
        <end position="2422"/>
    </location>
</feature>
<dbReference type="GO" id="GO:0004827">
    <property type="term" value="F:proline-tRNA ligase activity"/>
    <property type="evidence" value="ECO:0007669"/>
    <property type="project" value="UniProtKB-EC"/>
</dbReference>
<sequence>MAFRHRVSKTLVPTSKQKFIHVAGQEMVPSQQLLLRAGMIRQSSSGIYSILPYGQRILDKIEHIIDDELEHIGCQKLSMPNLLTSEHWKRTGRWESTGQEMFKLRDRKGTDFLLAPTHEEEVTTLISKEVTSYRQLPIRVYQVGRKFRDELRARSGLLRGKEFLMKDLYTFDVSEEEAMKTYDEVVLAYRRIMKRLGVPYAVAEADTGNIGGTHSHEFHILSRVGEDSLLSCASCGYTSNEERAIGILPTTLTKAATKFRNKEQVPLWIESLDVVPRSSIRINPKFQFGVLKTASEDDSTPESCTLIAVATSGDREVNEVKLSKAIGNVELAASVEELKPLLGEVKVDSMMVCVDQSLYPGQAPMRPNYVDIETLPEDLSSLVHSHKINGQQGKGLKVVYGDYHNCLPGDGCPHCLKNKGSHEPMETTRAIEIGHTFMLGTKYSRPLNAMFTPATGQTPEYMQMGCYGLGITRLLASIIEASHDHKGIIWPEAVAPFRVVIVTSEDEGCVSAAENVYDVVHKALESRSADVILDDRSETTLGFKMKDAELIGYPWMVVVGKGFLRTGKVEVQHRKTGEKWTLAWDDIQPFFQERRLCKFQPLPASSYNDSNSERDLERTWDERDTTGLAGIPENATSQEELQQLREAFFGCMEAEHDQQRSAQFQVALQLFASIFGRQVSGQLVAESIHDIKAFTAMASAQLVNAVGSVEQQSLPRKKASLEYMKVLRSTETFNALKAIDVLSKAPDNLLAVLAQQKVHSSLLTVFLTFVEYPAPEFDEPMNHSVASILVVSTLTNALKRLLWRKPVISVLIEEDELYGLFETLVIQRTTALGGDPAELYIWKARVMDVVDFVVETTETDVMPYLHSKSCAKLLSDALREYLVDGSIDSVHREEGILILRIIVKLIKKSSLMSSVLLDDFKTNKIYETLAMLLVSPPFDEDMLTFKYTIISLIEELVFIDKEALVPPEEGTPYQHQDFALPVVGPEHAGAVVRNMEACQVLVTALLYPDISAMTLLPPGNKDIDAPPNQFSLTVFATLLSIIRDHPMNYFLLERLNILSYAIERLDAYHPELQASVMELFTFVLKDLNYVPFRDLVILSIHFQGTSSPRTTALVCDTVASLLQTSPGFKDVLREVGLIDMFCNMLEELSIVLRETFGSPQFNNRLSVVDFGKAFKPGEAKARKYGIEVVHHFNSIMGCLVELLRGSRSNIALFQSTFRGDLFSLLHYNETRDGILRLIVVLVVESYRFFLEDKEAKEASASKSPPSSGSGTYGPRLMSAPYQLTQLCEILQSLNRYDFKMKMAILNALNEVFLECPDLKDVFREGGGYVSIVSLLIRLEDAYLAIEKFEQLNLPKRRQRRDPQTDERIPTKEDMIELFTKVFSVLSESMRDHPGNNSYFEEHIGFGSLADALQLTGVFSPNGDAASMLGILFAFAIQNESVLHIFDDAEEVEQTPEMVAKWLNSPKICVQNPHVVLGIWRICIGLQGQEALAFCAMMSLFALSCANRRNQVLMGQTGLLDELLKALFDHPPMAIENGGDPSADDNVMRDIMTRLSKRLIEMGMSSVGFRYLMEKFSATKEISFGECSGLLDMLLHGVTHSRWPSFVQFDGYSRLDLRSVGAHNFPPTSGYTFLAWLCIESFDDELAIQILEVSDEDQRCFLGVQIEPETHKLVVSVSHHHSVSFDFAFEIGRWYHLALVHAKPKLSIPGGSLSVYIDGILGDKIKCGYLSSPSGEVKGYLGRHQKPKMTAKREGSTLSWNLGPCYLVDEPLDVQIMDVLYNLSPRYHGNFQDSLGKFQTYETSTALNINLEAARRRSSPNSRNHEEQVALMNAIRGTIGNSIPEDKLVFAFSGGNLLDAADTRTVGALAGIHQKDQFCRILFNSAIPRIHRGINPLSAIGILVGSPLVAAPRGLDDSIWKVGGCVVALRIVESAKDTATLEKAILLLDQLIRCSWRNSEDMERIFGYEILGYILKQKKALFSIEMMNTLLSVVGMDLEYPDDSVITNSFAFRHLMLDLDIWRKTDMDIQLLHLEQFKIFLQHSHKSSLNVKRLSTMHVVKKMLAPLRTGNYPAIQLPHYVDAMKTVVFNHFSTETVRNLATFLVSTLKQTLPNRSLSVSSQRRPDLRADDSDGSRASLNVGIVVEPKEVPNASTLRHAVMGNGIMEMLEQILCERGNVDYVHKFATTITNKWTLLFIENSGNPYGAVLSTRILSRLLYTQGPAYLAKFRASYGFLVLQSYIPQFWNVVPMIHVVISILLGVDICDVPLRAPFDNETLHTLYGDSVEATSRVNCPDILPTLMIMLKNGVAAAVTPANNSSNRLGTDQDRTRKVVETYQALIEFFTEMQSSSRTFKEIFVRQDFIDELAGILFPFICNSTKAMAVELELDYIASEPATHPPQRQQTKASISTSTTVETESGVTSAQPASKRGSQHSSVSSFVASESKTADSDSAHEETESTPLTSNVSESPTSDSAPATPTVMAAPSTPTGSSSLSLTAAQASSLQVSQTFAEGALRRTPSSVSMGRVRDVDLKIVQEPIALSLLKLFVVICIDSILDPAPRSMAAIDLLLQSCPPAYKDHQIYFQSFLLGHVVIGLEQNIQAQPEVLADSRVMANVVQFCELIVDLTCQGWFVGSYLIQFDLIANVLEIVFQETPSTTSVPSPPPPSASQRPDAVRTQLTSLLYRLVCFTLGQCHIGNELQTSKLEALLDKCIYFQKILLNNSPGDVEFMKCLILHLFTFLPEADLKTRANIMILIKLVFLMRPVEASSLLKLKPTSPSDDEDSADEGYSALVEGNYPEFVRWRTAHTTELEIIFVEFRRSWDAMMSIETRVGEDSQRQQYNRRTQKLKRLFRRQHVERNILQQYKLKTVSWTRSIQEMEEVRYAKSLQDLDDHVRFVKNEWKNLVRDVCRKGAIWEDKDAAVNKSPTRWRLDFTEARSRMRRKLRVDERKTEEPYLPKQGGSYLSVDAKITSLSIPKNVKSSPLPGQTNATGTKGKTDKLKDADVVSVDSLEKNQDGKSDKDSVGDNTSTHGAQDGASTTGSETHADNDDEATAVNGEVEDSGEVDQDQDRDTEPAFEEAANRKILRLLEAGDVVYEVYNMSRVTGLDAVEGLLLLCKHNMYLIDNYFQKMDGEVVDISEVADSERDQYLQLLASNAPASQPLTDSTEVRHQCRKWRFEDIKEVHRRRYLLRNVALELFFVDGRNYLINLNLQQRDLVYNQLASRVGSLATNSLQMGDRSAMVEPNSNSNQAPTLGSKLANIFAPSSIADITAKWEKHEISNFQYLMHLNTMAGRTYNDLTQYPVFPWILADYTSTELDLTNPKTFRNLARPMGAQTPDREKDFNDRYHTWDGGDDRTPPFHYGTHYSSAMIVCSYLIRLEPFTEEYLKLQGGQFDHADRLFHSIAKSWVSASQKTMSDVRELIPEFFYLPEFLMNTNAFNFGTLQTTGEQIDHVALPPWAKDDPKIFIEKHREALECEYVSAHLHEWIDLIFGYKQQGPDSVRAVNVFHHMSYEGAIDLDTIDDHIQKSATIGIIHNFGQTPRQLFKKPHGPRLPPNRDPLSANFYNLSNHAEYLTQSVIPVRDIGLPVGEIIYQGDKSFIGHSQRAYEPYGCSKYVEWGFSDNSVRLYLTETGKVLGIFENLHLEAITCVKWADDRTIVTTSRDTVVCIWRIVQSRSYELKLMKCLRGHRETVHTVAISVAYSVIVSGSEDKSCIVWDLNRLEYVRQLGKHEDGVRVVAINDATGDIATCSGPVLRLWTVNGDLILQKYTTQIGDPILDCVFYAGRTGEWVPKEIIFTSHRRGTIKVWEKSVVDPAATAGTDSARNSHVAPRGSMSMSSLQNSLDSMVLSTSVSTTAIQTVMADAENGAGATGGDIGSSHGRSASESSTASPVPGSTVDSDAVTVTTTTAVEDDSTIGTRTRQSSMAAKTRAAKWALRLRQAYTYEDRLRVDGGVVPNIVSLYVSSARRALYSGDSLGRVHVWVLPDGSGCTHWMQAGRDTVCVNCQTRFPLLERRFNCKTCGGVFCGTCTFVPISGFAEKQARFCFRCSGGKLKELMG</sequence>
<evidence type="ECO:0000256" key="6">
    <source>
        <dbReference type="ARBA" id="ARBA00022574"/>
    </source>
</evidence>
<feature type="repeat" description="WD" evidence="20">
    <location>
        <begin position="3642"/>
        <end position="3682"/>
    </location>
</feature>
<dbReference type="InterPro" id="IPR017455">
    <property type="entry name" value="Znf_FYVE-rel"/>
</dbReference>
<keyword evidence="5" id="KW-0963">Cytoplasm</keyword>
<evidence type="ECO:0000256" key="14">
    <source>
        <dbReference type="ARBA" id="ARBA00022917"/>
    </source>
</evidence>
<dbReference type="CDD" id="cd00861">
    <property type="entry name" value="ProRS_anticodon_short"/>
    <property type="match status" value="1"/>
</dbReference>
<feature type="domain" description="BEACH" evidence="23">
    <location>
        <begin position="3260"/>
        <end position="3554"/>
    </location>
</feature>
<evidence type="ECO:0000256" key="16">
    <source>
        <dbReference type="ARBA" id="ARBA00029731"/>
    </source>
</evidence>
<dbReference type="Pfam" id="PF15787">
    <property type="entry name" value="DUF4704"/>
    <property type="match status" value="1"/>
</dbReference>
<comment type="catalytic activity">
    <reaction evidence="17">
        <text>tRNA(Pro) + L-proline + ATP = L-prolyl-tRNA(Pro) + AMP + diphosphate</text>
        <dbReference type="Rhea" id="RHEA:14305"/>
        <dbReference type="Rhea" id="RHEA-COMP:9700"/>
        <dbReference type="Rhea" id="RHEA-COMP:9702"/>
        <dbReference type="ChEBI" id="CHEBI:30616"/>
        <dbReference type="ChEBI" id="CHEBI:33019"/>
        <dbReference type="ChEBI" id="CHEBI:60039"/>
        <dbReference type="ChEBI" id="CHEBI:78442"/>
        <dbReference type="ChEBI" id="CHEBI:78532"/>
        <dbReference type="ChEBI" id="CHEBI:456215"/>
        <dbReference type="EC" id="6.1.1.15"/>
    </reaction>
</comment>
<dbReference type="SUPFAM" id="SSF81837">
    <property type="entry name" value="BEACH domain"/>
    <property type="match status" value="1"/>
</dbReference>
<evidence type="ECO:0000256" key="15">
    <source>
        <dbReference type="ARBA" id="ARBA00023146"/>
    </source>
</evidence>
<dbReference type="InterPro" id="IPR013320">
    <property type="entry name" value="ConA-like_dom_sf"/>
</dbReference>
<feature type="compositionally biased region" description="Basic and acidic residues" evidence="21">
    <location>
        <begin position="2445"/>
        <end position="2456"/>
    </location>
</feature>
<feature type="compositionally biased region" description="Polar residues" evidence="21">
    <location>
        <begin position="2976"/>
        <end position="2989"/>
    </location>
</feature>
<keyword evidence="10" id="KW-0547">Nucleotide-binding</keyword>
<dbReference type="GO" id="GO:0005737">
    <property type="term" value="C:cytoplasm"/>
    <property type="evidence" value="ECO:0007669"/>
    <property type="project" value="UniProtKB-SubCell"/>
</dbReference>
<dbReference type="InterPro" id="IPR002314">
    <property type="entry name" value="aa-tRNA-synt_IIb"/>
</dbReference>
<evidence type="ECO:0000259" key="24">
    <source>
        <dbReference type="PROSITE" id="PS50862"/>
    </source>
</evidence>
<comment type="caution">
    <text evidence="26">The sequence shown here is derived from an EMBL/GenBank/DDBJ whole genome shotgun (WGS) entry which is preliminary data.</text>
</comment>
<feature type="domain" description="BEACH-type PH" evidence="25">
    <location>
        <begin position="3090"/>
        <end position="3223"/>
    </location>
</feature>
<dbReference type="SUPFAM" id="SSF57903">
    <property type="entry name" value="FYVE/PHD zinc finger"/>
    <property type="match status" value="1"/>
</dbReference>
<dbReference type="EMBL" id="JAIFTL010000036">
    <property type="protein sequence ID" value="KAG9325638.1"/>
    <property type="molecule type" value="Genomic_DNA"/>
</dbReference>
<dbReference type="InterPro" id="IPR033730">
    <property type="entry name" value="ProRS_core_prok"/>
</dbReference>
<protein>
    <recommendedName>
        <fullName evidence="18">Probable proline--tRNA ligase, mitochondrial</fullName>
        <ecNumber evidence="4">6.1.1.15</ecNumber>
    </recommendedName>
    <alternativeName>
        <fullName evidence="16">Prolyl-tRNA synthetase</fullName>
    </alternativeName>
</protein>
<evidence type="ECO:0000256" key="11">
    <source>
        <dbReference type="ARBA" id="ARBA00022771"/>
    </source>
</evidence>
<evidence type="ECO:0000256" key="5">
    <source>
        <dbReference type="ARBA" id="ARBA00022490"/>
    </source>
</evidence>
<gene>
    <name evidence="26" type="ORF">KVV02_000663</name>
</gene>
<keyword evidence="11 19" id="KW-0863">Zinc-finger</keyword>
<dbReference type="InterPro" id="IPR000409">
    <property type="entry name" value="BEACH_dom"/>
</dbReference>
<keyword evidence="14" id="KW-0648">Protein biosynthesis</keyword>
<dbReference type="PANTHER" id="PTHR46108">
    <property type="entry name" value="BLUE CHEESE"/>
    <property type="match status" value="1"/>
</dbReference>
<dbReference type="SUPFAM" id="SSF50978">
    <property type="entry name" value="WD40 repeat-like"/>
    <property type="match status" value="1"/>
</dbReference>
<evidence type="ECO:0000256" key="20">
    <source>
        <dbReference type="PROSITE-ProRule" id="PRU00221"/>
    </source>
</evidence>
<dbReference type="SUPFAM" id="SSF52954">
    <property type="entry name" value="Class II aaRS ABD-related"/>
    <property type="match status" value="1"/>
</dbReference>
<proteinExistence type="inferred from homology"/>
<dbReference type="EC" id="6.1.1.15" evidence="4"/>
<dbReference type="CDD" id="cd00779">
    <property type="entry name" value="ProRS_core_prok"/>
    <property type="match status" value="1"/>
</dbReference>
<dbReference type="InterPro" id="IPR036322">
    <property type="entry name" value="WD40_repeat_dom_sf"/>
</dbReference>
<keyword evidence="7" id="KW-0436">Ligase</keyword>
<dbReference type="SUPFAM" id="SSF50729">
    <property type="entry name" value="PH domain-like"/>
    <property type="match status" value="1"/>
</dbReference>
<evidence type="ECO:0000256" key="10">
    <source>
        <dbReference type="ARBA" id="ARBA00022741"/>
    </source>
</evidence>
<evidence type="ECO:0000259" key="25">
    <source>
        <dbReference type="PROSITE" id="PS51783"/>
    </source>
</evidence>
<dbReference type="PRINTS" id="PR01046">
    <property type="entry name" value="TRNASYNTHPRO"/>
</dbReference>
<feature type="repeat" description="WD" evidence="20">
    <location>
        <begin position="3688"/>
        <end position="3729"/>
    </location>
</feature>
<evidence type="ECO:0000259" key="23">
    <source>
        <dbReference type="PROSITE" id="PS50197"/>
    </source>
</evidence>
<feature type="region of interest" description="Disordered" evidence="21">
    <location>
        <begin position="3870"/>
        <end position="3927"/>
    </location>
</feature>
<evidence type="ECO:0000256" key="3">
    <source>
        <dbReference type="ARBA" id="ARBA00011738"/>
    </source>
</evidence>
<feature type="compositionally biased region" description="Low complexity" evidence="21">
    <location>
        <begin position="2432"/>
        <end position="2444"/>
    </location>
</feature>
<keyword evidence="13" id="KW-0067">ATP-binding</keyword>
<evidence type="ECO:0000256" key="21">
    <source>
        <dbReference type="SAM" id="MobiDB-lite"/>
    </source>
</evidence>